<evidence type="ECO:0000256" key="2">
    <source>
        <dbReference type="RuleBase" id="RU341113"/>
    </source>
</evidence>
<dbReference type="Gene3D" id="3.20.20.140">
    <property type="entry name" value="Metal-dependent hydrolases"/>
    <property type="match status" value="2"/>
</dbReference>
<dbReference type="EC" id="3.4.13.19" evidence="2"/>
<dbReference type="InterPro" id="IPR008257">
    <property type="entry name" value="Pept_M19"/>
</dbReference>
<organism evidence="3 4">
    <name type="scientific">Apiospora phragmitis</name>
    <dbReference type="NCBI Taxonomy" id="2905665"/>
    <lineage>
        <taxon>Eukaryota</taxon>
        <taxon>Fungi</taxon>
        <taxon>Dikarya</taxon>
        <taxon>Ascomycota</taxon>
        <taxon>Pezizomycotina</taxon>
        <taxon>Sordariomycetes</taxon>
        <taxon>Xylariomycetidae</taxon>
        <taxon>Amphisphaeriales</taxon>
        <taxon>Apiosporaceae</taxon>
        <taxon>Apiospora</taxon>
    </lineage>
</organism>
<evidence type="ECO:0000313" key="3">
    <source>
        <dbReference type="EMBL" id="KAK8038219.1"/>
    </source>
</evidence>
<evidence type="ECO:0000256" key="1">
    <source>
        <dbReference type="ARBA" id="ARBA00022997"/>
    </source>
</evidence>
<keyword evidence="2" id="KW-0862">Zinc</keyword>
<dbReference type="SUPFAM" id="SSF51556">
    <property type="entry name" value="Metallo-dependent hydrolases"/>
    <property type="match status" value="1"/>
</dbReference>
<name>A0ABR1SV71_9PEZI</name>
<dbReference type="RefSeq" id="XP_066708071.1">
    <property type="nucleotide sequence ID" value="XM_066866395.1"/>
</dbReference>
<comment type="catalytic activity">
    <reaction evidence="2">
        <text>an L-aminoacyl-L-amino acid + H2O = 2 an L-alpha-amino acid</text>
        <dbReference type="Rhea" id="RHEA:48940"/>
        <dbReference type="ChEBI" id="CHEBI:15377"/>
        <dbReference type="ChEBI" id="CHEBI:59869"/>
        <dbReference type="ChEBI" id="CHEBI:77460"/>
        <dbReference type="EC" id="3.4.13.19"/>
    </reaction>
</comment>
<keyword evidence="2" id="KW-0645">Protease</keyword>
<keyword evidence="2" id="KW-0378">Hydrolase</keyword>
<dbReference type="GeneID" id="92099458"/>
<keyword evidence="2" id="KW-0482">Metalloprotease</keyword>
<dbReference type="EMBL" id="JAQQWL010000016">
    <property type="protein sequence ID" value="KAK8038219.1"/>
    <property type="molecule type" value="Genomic_DNA"/>
</dbReference>
<dbReference type="PANTHER" id="PTHR10443:SF12">
    <property type="entry name" value="DIPEPTIDASE"/>
    <property type="match status" value="1"/>
</dbReference>
<comment type="caution">
    <text evidence="3">The sequence shown here is derived from an EMBL/GenBank/DDBJ whole genome shotgun (WGS) entry which is preliminary data.</text>
</comment>
<reference evidence="3 4" key="1">
    <citation type="submission" date="2023-01" db="EMBL/GenBank/DDBJ databases">
        <title>Analysis of 21 Apiospora genomes using comparative genomics revels a genus with tremendous synthesis potential of carbohydrate active enzymes and secondary metabolites.</title>
        <authorList>
            <person name="Sorensen T."/>
        </authorList>
    </citation>
    <scope>NUCLEOTIDE SEQUENCE [LARGE SCALE GENOMIC DNA]</scope>
    <source>
        <strain evidence="3 4">CBS 135458</strain>
    </source>
</reference>
<sequence length="400" mass="44118">MLAKAARSPKSQTALWVLLLAMGFGAGIAGYHYLGSEVLQPISQTDYVARTDNILRTTPLIDGHNDLPYLLRIELQNKLYDSSFDFRHALASHTDLERLKQGKVGGQFWSVFVECPNIENADHPTHSVRDTLEQVDVTRRFIKEIEELEFCDTSACVSSAFRSGKVASMLGAEGLHQAGSSIAVIRQPFDLGVRYVTLTHNCDNPFATAASTITAGGQDMGLNTTQSPVIFSHSTCFELAKTYRNAPDDVLTRLKQNGGVLMVMFVKRFLNAEDPDSADIERVVDHIMHVVAVAGWDHVGIGGDFDGTVTLANGISSVADYPKLIAAVMKRGATDEQIKKLIGANLLRVWAENEKVAVRLSREMLPVEEVWEGRLFTRWNNPLPLLIPNNPNRVAALDYP</sequence>
<dbReference type="PROSITE" id="PS51365">
    <property type="entry name" value="RENAL_DIPEPTIDASE_2"/>
    <property type="match status" value="1"/>
</dbReference>
<dbReference type="PANTHER" id="PTHR10443">
    <property type="entry name" value="MICROSOMAL DIPEPTIDASE"/>
    <property type="match status" value="1"/>
</dbReference>
<keyword evidence="1 2" id="KW-0224">Dipeptidase</keyword>
<evidence type="ECO:0000313" key="4">
    <source>
        <dbReference type="Proteomes" id="UP001480595"/>
    </source>
</evidence>
<accession>A0ABR1SV71</accession>
<comment type="cofactor">
    <cofactor evidence="2">
        <name>Zn(2+)</name>
        <dbReference type="ChEBI" id="CHEBI:29105"/>
    </cofactor>
</comment>
<keyword evidence="4" id="KW-1185">Reference proteome</keyword>
<dbReference type="Proteomes" id="UP001480595">
    <property type="component" value="Unassembled WGS sequence"/>
</dbReference>
<proteinExistence type="inferred from homology"/>
<keyword evidence="2" id="KW-0479">Metal-binding</keyword>
<dbReference type="InterPro" id="IPR032466">
    <property type="entry name" value="Metal_Hydrolase"/>
</dbReference>
<protein>
    <recommendedName>
        <fullName evidence="2">Dipeptidase</fullName>
        <ecNumber evidence="2">3.4.13.19</ecNumber>
    </recommendedName>
</protein>
<comment type="similarity">
    <text evidence="2">Belongs to the metallo-dependent hydrolases superfamily. Peptidase M19 family.</text>
</comment>
<dbReference type="Pfam" id="PF01244">
    <property type="entry name" value="Peptidase_M19"/>
    <property type="match status" value="1"/>
</dbReference>
<gene>
    <name evidence="3" type="ORF">PG994_014986</name>
</gene>